<protein>
    <submittedName>
        <fullName evidence="3">Uncharacterized protein LOC117646861</fullName>
    </submittedName>
</protein>
<organism evidence="3">
    <name type="scientific">Thrips palmi</name>
    <name type="common">Melon thrips</name>
    <dbReference type="NCBI Taxonomy" id="161013"/>
    <lineage>
        <taxon>Eukaryota</taxon>
        <taxon>Metazoa</taxon>
        <taxon>Ecdysozoa</taxon>
        <taxon>Arthropoda</taxon>
        <taxon>Hexapoda</taxon>
        <taxon>Insecta</taxon>
        <taxon>Pterygota</taxon>
        <taxon>Neoptera</taxon>
        <taxon>Paraneoptera</taxon>
        <taxon>Thysanoptera</taxon>
        <taxon>Terebrantia</taxon>
        <taxon>Thripoidea</taxon>
        <taxon>Thripidae</taxon>
        <taxon>Thrips</taxon>
    </lineage>
</organism>
<dbReference type="InterPro" id="IPR015897">
    <property type="entry name" value="CHK_kinase-like"/>
</dbReference>
<reference evidence="3" key="1">
    <citation type="submission" date="2025-08" db="UniProtKB">
        <authorList>
            <consortium name="RefSeq"/>
        </authorList>
    </citation>
    <scope>IDENTIFICATION</scope>
    <source>
        <tissue evidence="3">Total insect</tissue>
    </source>
</reference>
<dbReference type="Gene3D" id="3.90.1200.10">
    <property type="match status" value="1"/>
</dbReference>
<accession>A0A6P8ZPF9</accession>
<proteinExistence type="predicted"/>
<dbReference type="InterPro" id="IPR004119">
    <property type="entry name" value="EcKL"/>
</dbReference>
<dbReference type="GeneID" id="117646861"/>
<dbReference type="InterPro" id="IPR011009">
    <property type="entry name" value="Kinase-like_dom_sf"/>
</dbReference>
<keyword evidence="2" id="KW-1185">Reference proteome</keyword>
<dbReference type="Proteomes" id="UP000515158">
    <property type="component" value="Unplaced"/>
</dbReference>
<dbReference type="Pfam" id="PF02958">
    <property type="entry name" value="EcKL"/>
    <property type="match status" value="1"/>
</dbReference>
<dbReference type="RefSeq" id="XP_034244034.1">
    <property type="nucleotide sequence ID" value="XM_034388143.1"/>
</dbReference>
<dbReference type="PANTHER" id="PTHR11012">
    <property type="entry name" value="PROTEIN KINASE-LIKE DOMAIN-CONTAINING"/>
    <property type="match status" value="1"/>
</dbReference>
<evidence type="ECO:0000313" key="3">
    <source>
        <dbReference type="RefSeq" id="XP_034244034.1"/>
    </source>
</evidence>
<dbReference type="PANTHER" id="PTHR11012:SF48">
    <property type="entry name" value="CHK KINASE-LIKE DOMAIN-CONTAINING PROTEIN-RELATED"/>
    <property type="match status" value="1"/>
</dbReference>
<dbReference type="SMART" id="SM00587">
    <property type="entry name" value="CHK"/>
    <property type="match status" value="1"/>
</dbReference>
<feature type="domain" description="CHK kinase-like" evidence="1">
    <location>
        <begin position="121"/>
        <end position="320"/>
    </location>
</feature>
<gene>
    <name evidence="3" type="primary">LOC117646861</name>
</gene>
<evidence type="ECO:0000259" key="1">
    <source>
        <dbReference type="SMART" id="SM00587"/>
    </source>
</evidence>
<dbReference type="SUPFAM" id="SSF56112">
    <property type="entry name" value="Protein kinase-like (PK-like)"/>
    <property type="match status" value="1"/>
</dbReference>
<sequence length="414" mass="47615">MIINPKILTLEEYSRVVEAKLSRKDFKIVSLKEARLEQRVGFLADHSRVLVEVELPDGQHQTHSFFAKAMPSNEICRDMILENRCFQKEIFFYEQLSKLFDGVPLTAKTFPTCYLAKPEVLILDDLGPMGFAPVKSMVAAVDLEHSYQAIAALARFHCASMAVEERLQKRLPDMFPEYMYEVLFPASGRTETWWRMGLRAARALLPLLPQYKEDPGVLRRLQDKFDGLGDALLKCFQADPRRRNVMCHGDAWISNFLFKQNQGTPDHAVLLDFQLMRYAPPVYDVQLFLHKSLPHSADRAAQMEHLLQYYYARLQGELRAAGLDAEALLSEDEFRETSRDGARMASIVVALYSQTCDMPAEFIDKLFADKDLYQKYMFEERPEYVTKVFNTNKHFRCAMGNALGHLAKMVLADE</sequence>
<dbReference type="KEGG" id="tpal:117646861"/>
<dbReference type="AlphaFoldDB" id="A0A6P8ZPF9"/>
<name>A0A6P8ZPF9_THRPL</name>
<evidence type="ECO:0000313" key="2">
    <source>
        <dbReference type="Proteomes" id="UP000515158"/>
    </source>
</evidence>
<dbReference type="OrthoDB" id="190089at2759"/>
<dbReference type="InParanoid" id="A0A6P8ZPF9"/>